<evidence type="ECO:0000256" key="9">
    <source>
        <dbReference type="ARBA" id="ARBA00023136"/>
    </source>
</evidence>
<comment type="caution">
    <text evidence="10">Lacks conserved residue(s) required for the propagation of feature annotation.</text>
</comment>
<keyword evidence="12" id="KW-1185">Reference proteome</keyword>
<evidence type="ECO:0000256" key="10">
    <source>
        <dbReference type="RuleBase" id="RU365087"/>
    </source>
</evidence>
<dbReference type="GO" id="GO:0015450">
    <property type="term" value="F:protein-transporting ATPase activity"/>
    <property type="evidence" value="ECO:0007669"/>
    <property type="project" value="UniProtKB-UniRule"/>
</dbReference>
<comment type="caution">
    <text evidence="11">The sequence shown here is derived from an EMBL/GenBank/DDBJ whole genome shotgun (WGS) entry which is preliminary data.</text>
</comment>
<feature type="transmembrane region" description="Helical" evidence="10">
    <location>
        <begin position="54"/>
        <end position="75"/>
    </location>
</feature>
<evidence type="ECO:0000313" key="11">
    <source>
        <dbReference type="EMBL" id="KXU37809.1"/>
    </source>
</evidence>
<dbReference type="Proteomes" id="UP000071392">
    <property type="component" value="Unassembled WGS sequence"/>
</dbReference>
<evidence type="ECO:0000256" key="8">
    <source>
        <dbReference type="ARBA" id="ARBA00023010"/>
    </source>
</evidence>
<name>A0A139STA1_9BACT</name>
<dbReference type="RefSeq" id="WP_068710835.1">
    <property type="nucleotide sequence ID" value="NZ_LSZP01000004.1"/>
</dbReference>
<evidence type="ECO:0000313" key="12">
    <source>
        <dbReference type="Proteomes" id="UP000071392"/>
    </source>
</evidence>
<dbReference type="Pfam" id="PF03840">
    <property type="entry name" value="SecG"/>
    <property type="match status" value="1"/>
</dbReference>
<evidence type="ECO:0000256" key="3">
    <source>
        <dbReference type="ARBA" id="ARBA00022448"/>
    </source>
</evidence>
<keyword evidence="3 10" id="KW-0813">Transport</keyword>
<gene>
    <name evidence="11" type="ORF">AXK12_01210</name>
</gene>
<dbReference type="InterPro" id="IPR004692">
    <property type="entry name" value="SecG"/>
</dbReference>
<dbReference type="PANTHER" id="PTHR34182">
    <property type="entry name" value="PROTEIN-EXPORT MEMBRANE PROTEIN SECG"/>
    <property type="match status" value="1"/>
</dbReference>
<comment type="similarity">
    <text evidence="2 10">Belongs to the SecG family.</text>
</comment>
<evidence type="ECO:0000256" key="4">
    <source>
        <dbReference type="ARBA" id="ARBA00022475"/>
    </source>
</evidence>
<comment type="function">
    <text evidence="10">Involved in protein export. Participates in an early event of protein translocation.</text>
</comment>
<dbReference type="PANTHER" id="PTHR34182:SF1">
    <property type="entry name" value="PROTEIN-EXPORT MEMBRANE PROTEIN SECG"/>
    <property type="match status" value="1"/>
</dbReference>
<reference evidence="11 12" key="1">
    <citation type="submission" date="2016-02" db="EMBL/GenBank/DDBJ databases">
        <authorList>
            <person name="Wen L."/>
            <person name="He K."/>
            <person name="Yang H."/>
        </authorList>
    </citation>
    <scope>NUCLEOTIDE SEQUENCE [LARGE SCALE GENOMIC DNA]</scope>
    <source>
        <strain evidence="11 12">CV41</strain>
    </source>
</reference>
<keyword evidence="9 10" id="KW-0472">Membrane</keyword>
<dbReference type="AlphaFoldDB" id="A0A139STA1"/>
<dbReference type="OrthoDB" id="200003at2"/>
<keyword evidence="8 10" id="KW-0811">Translocation</keyword>
<evidence type="ECO:0000256" key="7">
    <source>
        <dbReference type="ARBA" id="ARBA00022989"/>
    </source>
</evidence>
<dbReference type="GO" id="GO:0009306">
    <property type="term" value="P:protein secretion"/>
    <property type="evidence" value="ECO:0007669"/>
    <property type="project" value="UniProtKB-UniRule"/>
</dbReference>
<dbReference type="EMBL" id="LSZP01000004">
    <property type="protein sequence ID" value="KXU37809.1"/>
    <property type="molecule type" value="Genomic_DNA"/>
</dbReference>
<evidence type="ECO:0000256" key="2">
    <source>
        <dbReference type="ARBA" id="ARBA00008445"/>
    </source>
</evidence>
<dbReference type="GO" id="GO:0065002">
    <property type="term" value="P:intracellular protein transmembrane transport"/>
    <property type="evidence" value="ECO:0007669"/>
    <property type="project" value="TreeGrafter"/>
</dbReference>
<comment type="subcellular location">
    <subcellularLocation>
        <location evidence="1 10">Cell membrane</location>
        <topology evidence="1 10">Multi-pass membrane protein</topology>
    </subcellularLocation>
</comment>
<dbReference type="GO" id="GO:0043952">
    <property type="term" value="P:protein transport by the Sec complex"/>
    <property type="evidence" value="ECO:0007669"/>
    <property type="project" value="TreeGrafter"/>
</dbReference>
<protein>
    <recommendedName>
        <fullName evidence="10">Protein-export membrane protein SecG</fullName>
    </recommendedName>
</protein>
<dbReference type="NCBIfam" id="TIGR00810">
    <property type="entry name" value="secG"/>
    <property type="match status" value="1"/>
</dbReference>
<keyword evidence="5 10" id="KW-0812">Transmembrane</keyword>
<evidence type="ECO:0000256" key="5">
    <source>
        <dbReference type="ARBA" id="ARBA00022692"/>
    </source>
</evidence>
<keyword evidence="4 10" id="KW-1003">Cell membrane</keyword>
<keyword evidence="6 10" id="KW-0653">Protein transport</keyword>
<proteinExistence type="inferred from homology"/>
<accession>A0A139STA1</accession>
<evidence type="ECO:0000256" key="6">
    <source>
        <dbReference type="ARBA" id="ARBA00022927"/>
    </source>
</evidence>
<organism evidence="11 12">
    <name type="scientific">Cephaloticoccus capnophilus</name>
    <dbReference type="NCBI Taxonomy" id="1548208"/>
    <lineage>
        <taxon>Bacteria</taxon>
        <taxon>Pseudomonadati</taxon>
        <taxon>Verrucomicrobiota</taxon>
        <taxon>Opitutia</taxon>
        <taxon>Opitutales</taxon>
        <taxon>Opitutaceae</taxon>
        <taxon>Cephaloticoccus</taxon>
    </lineage>
</organism>
<sequence length="140" mass="13929">MSILLGILTFILILISVALVLLVLMQKAKNDGGAGAVLGGGMTESTFGADTGNVLSKTTINATIAFFVLSFLLYLGHLYQNRHSDASGGVGLPTIEAEASAAEAAVSAEAESANVLLPNLAAPAASAAEPTGEAAAGEGN</sequence>
<evidence type="ECO:0000256" key="1">
    <source>
        <dbReference type="ARBA" id="ARBA00004651"/>
    </source>
</evidence>
<dbReference type="GO" id="GO:0005886">
    <property type="term" value="C:plasma membrane"/>
    <property type="evidence" value="ECO:0007669"/>
    <property type="project" value="UniProtKB-SubCell"/>
</dbReference>
<dbReference type="STRING" id="1548208.AXK12_01210"/>
<keyword evidence="7 10" id="KW-1133">Transmembrane helix</keyword>